<name>A0A2U2RIE8_9MICO</name>
<feature type="transmembrane region" description="Helical" evidence="3">
    <location>
        <begin position="134"/>
        <end position="152"/>
    </location>
</feature>
<feature type="transmembrane region" description="Helical" evidence="3">
    <location>
        <begin position="107"/>
        <end position="128"/>
    </location>
</feature>
<dbReference type="EMBL" id="QFKX01000005">
    <property type="protein sequence ID" value="PWH05630.1"/>
    <property type="molecule type" value="Genomic_DNA"/>
</dbReference>
<accession>A0A2U2RIE8</accession>
<reference evidence="5 6" key="1">
    <citation type="submission" date="2018-05" db="EMBL/GenBank/DDBJ databases">
        <title>Brachybacterium sp. M1HQ-2T, whole genome shotgun sequence.</title>
        <authorList>
            <person name="Tuo L."/>
        </authorList>
    </citation>
    <scope>NUCLEOTIDE SEQUENCE [LARGE SCALE GENOMIC DNA]</scope>
    <source>
        <strain evidence="5 6">M1HQ-2</strain>
    </source>
</reference>
<dbReference type="Pfam" id="PF00892">
    <property type="entry name" value="EamA"/>
    <property type="match status" value="1"/>
</dbReference>
<keyword evidence="6" id="KW-1185">Reference proteome</keyword>
<keyword evidence="3" id="KW-0472">Membrane</keyword>
<feature type="compositionally biased region" description="Low complexity" evidence="2">
    <location>
        <begin position="349"/>
        <end position="362"/>
    </location>
</feature>
<comment type="caution">
    <text evidence="5">The sequence shown here is derived from an EMBL/GenBank/DDBJ whole genome shotgun (WGS) entry which is preliminary data.</text>
</comment>
<evidence type="ECO:0000256" key="2">
    <source>
        <dbReference type="SAM" id="MobiDB-lite"/>
    </source>
</evidence>
<organism evidence="5 6">
    <name type="scientific">Brachybacterium endophyticum</name>
    <dbReference type="NCBI Taxonomy" id="2182385"/>
    <lineage>
        <taxon>Bacteria</taxon>
        <taxon>Bacillati</taxon>
        <taxon>Actinomycetota</taxon>
        <taxon>Actinomycetes</taxon>
        <taxon>Micrococcales</taxon>
        <taxon>Dermabacteraceae</taxon>
        <taxon>Brachybacterium</taxon>
    </lineage>
</organism>
<sequence length="362" mass="36646">MILGSCTSLQFGAALAAHLFPALGSWGVTVLRLGIAAVILLVLVRPAVHRWRRGQWRSVVLFGLAMGGMNGSFYAAIDRIPLGTAVAIEFLGPLVLSAILSRRGADLLCVLLALLGVGLFGVESLMGIGELNPLGVLFALIAGVFWALYVLASARVGREVPGQGGLAVAVAIGALVLAPMGGSGVLTAIAHPSLLALGAGTALLASVIPYSLELAALRRLPRNVFGILLSLEPAIATIAGALLLAQMPSGYGVAAVVLVVAASAGTTLTAERAEQSEATPEVVAPGAAASPADPTGHAESPAVLPVQAIAEPEAVTGEFFAPDLAEGDPDGPAQQEPESSPRQAREISARSTASSTSRSEVT</sequence>
<dbReference type="AlphaFoldDB" id="A0A2U2RIE8"/>
<feature type="region of interest" description="Disordered" evidence="2">
    <location>
        <begin position="317"/>
        <end position="362"/>
    </location>
</feature>
<dbReference type="GO" id="GO:0016020">
    <property type="term" value="C:membrane"/>
    <property type="evidence" value="ECO:0007669"/>
    <property type="project" value="InterPro"/>
</dbReference>
<feature type="region of interest" description="Disordered" evidence="2">
    <location>
        <begin position="271"/>
        <end position="299"/>
    </location>
</feature>
<dbReference type="SUPFAM" id="SSF103481">
    <property type="entry name" value="Multidrug resistance efflux transporter EmrE"/>
    <property type="match status" value="2"/>
</dbReference>
<dbReference type="InterPro" id="IPR037185">
    <property type="entry name" value="EmrE-like"/>
</dbReference>
<dbReference type="Proteomes" id="UP000245590">
    <property type="component" value="Unassembled WGS sequence"/>
</dbReference>
<proteinExistence type="inferred from homology"/>
<dbReference type="OrthoDB" id="9815120at2"/>
<evidence type="ECO:0000256" key="1">
    <source>
        <dbReference type="ARBA" id="ARBA00007362"/>
    </source>
</evidence>
<evidence type="ECO:0000313" key="5">
    <source>
        <dbReference type="EMBL" id="PWH05630.1"/>
    </source>
</evidence>
<keyword evidence="3" id="KW-0812">Transmembrane</keyword>
<feature type="transmembrane region" description="Helical" evidence="3">
    <location>
        <begin position="56"/>
        <end position="76"/>
    </location>
</feature>
<gene>
    <name evidence="5" type="ORF">DEO23_13435</name>
</gene>
<evidence type="ECO:0000259" key="4">
    <source>
        <dbReference type="Pfam" id="PF00892"/>
    </source>
</evidence>
<feature type="transmembrane region" description="Helical" evidence="3">
    <location>
        <begin position="82"/>
        <end position="100"/>
    </location>
</feature>
<feature type="transmembrane region" description="Helical" evidence="3">
    <location>
        <begin position="224"/>
        <end position="245"/>
    </location>
</feature>
<comment type="similarity">
    <text evidence="1">Belongs to the EamA transporter family.</text>
</comment>
<evidence type="ECO:0000256" key="3">
    <source>
        <dbReference type="SAM" id="Phobius"/>
    </source>
</evidence>
<feature type="domain" description="EamA" evidence="4">
    <location>
        <begin position="134"/>
        <end position="266"/>
    </location>
</feature>
<dbReference type="InterPro" id="IPR000620">
    <property type="entry name" value="EamA_dom"/>
</dbReference>
<evidence type="ECO:0000313" key="6">
    <source>
        <dbReference type="Proteomes" id="UP000245590"/>
    </source>
</evidence>
<feature type="transmembrane region" description="Helical" evidence="3">
    <location>
        <begin position="194"/>
        <end position="212"/>
    </location>
</feature>
<feature type="transmembrane region" description="Helical" evidence="3">
    <location>
        <begin position="26"/>
        <end position="44"/>
    </location>
</feature>
<protein>
    <submittedName>
        <fullName evidence="5">EamA family transporter</fullName>
    </submittedName>
</protein>
<feature type="transmembrane region" description="Helical" evidence="3">
    <location>
        <begin position="251"/>
        <end position="270"/>
    </location>
</feature>
<feature type="transmembrane region" description="Helical" evidence="3">
    <location>
        <begin position="164"/>
        <end position="182"/>
    </location>
</feature>
<keyword evidence="3" id="KW-1133">Transmembrane helix</keyword>